<evidence type="ECO:0000256" key="6">
    <source>
        <dbReference type="ARBA" id="ARBA00025275"/>
    </source>
</evidence>
<dbReference type="EMBL" id="OL539725">
    <property type="protein sequence ID" value="UXP11831.1"/>
    <property type="molecule type" value="Genomic_RNA"/>
</dbReference>
<evidence type="ECO:0000256" key="8">
    <source>
        <dbReference type="SAM" id="MobiDB-lite"/>
    </source>
</evidence>
<accession>A0A977XFQ2</accession>
<comment type="function">
    <text evidence="6">Transports viral genome to neighboring plant cells directly through plasmosdesmata, without any budding. The movement protein allows efficient cell to cell propagation, by bypassing the host cell wall barrier. Acts by forming a tubular structure at the host plasmodesmata, enlarging it enough to allow free passage of virion capsids.</text>
</comment>
<keyword evidence="3" id="KW-0813">Transport</keyword>
<sequence>MAITPKRTALVFSADDEASLEKSVADALSQCVELNMGIRRCSAFPAVNQGYFLCELTTKETGSILRTFTDKVASRMFVDHAIIHLLYVPAILESTYATAELKLKYSATGDELYGGTKVNLNEAFVLTMSWPRSLFSEDVKNHKGLYLGGSIHCASTVPHMAKIGMWYPMWTEKLSNKQLYQKTVAVTSTKAIQTFARKMISSDKEMRSLLRSKISMDRAAKTQENPVSCSGSVNLLDNTVVGVDFTVKPLNEVPTIGTVRTSDVLVTKESTASQPKDLKEQVVRERNPERLLN</sequence>
<keyword evidence="4" id="KW-0916">Viral movement protein</keyword>
<evidence type="ECO:0000256" key="7">
    <source>
        <dbReference type="ARBA" id="ARBA00032603"/>
    </source>
</evidence>
<proteinExistence type="predicted"/>
<evidence type="ECO:0000313" key="10">
    <source>
        <dbReference type="Proteomes" id="UP001181897"/>
    </source>
</evidence>
<protein>
    <recommendedName>
        <fullName evidence="2">Movement protein</fullName>
    </recommendedName>
    <alternativeName>
        <fullName evidence="7">Protein 3A</fullName>
    </alternativeName>
</protein>
<keyword evidence="5" id="KW-1031">Host cell junction</keyword>
<evidence type="ECO:0000256" key="1">
    <source>
        <dbReference type="ARBA" id="ARBA00004621"/>
    </source>
</evidence>
<reference evidence="9 10" key="1">
    <citation type="journal article" date="2022" name="Virol. J.">
        <title>Detection and discovery of plant viruses in soybean by metagenomic sequencing.</title>
        <authorList>
            <person name="Elmore M.G."/>
            <person name="Groves C.L."/>
            <person name="Hajimorad M.R."/>
            <person name="Stewart T.P."/>
            <person name="Gaskill M.A."/>
            <person name="Wise K.A."/>
            <person name="Sikora E."/>
            <person name="Kleczewski N.M."/>
            <person name="Smith D.L."/>
            <person name="Mueller D.S."/>
            <person name="Whitham S.A."/>
        </authorList>
    </citation>
    <scope>NUCLEOTIDE SEQUENCE [LARGE SCALE GENOMIC DNA]</scope>
    <source>
        <strain evidence="9">IA-2016</strain>
    </source>
</reference>
<dbReference type="InterPro" id="IPR002538">
    <property type="entry name" value="Bromo_MP"/>
</dbReference>
<evidence type="ECO:0000313" key="9">
    <source>
        <dbReference type="EMBL" id="UXP11831.1"/>
    </source>
</evidence>
<feature type="region of interest" description="Disordered" evidence="8">
    <location>
        <begin position="267"/>
        <end position="293"/>
    </location>
</feature>
<evidence type="ECO:0000256" key="3">
    <source>
        <dbReference type="ARBA" id="ARBA00022448"/>
    </source>
</evidence>
<dbReference type="GO" id="GO:0044219">
    <property type="term" value="C:host cell plasmodesma"/>
    <property type="evidence" value="ECO:0007669"/>
    <property type="project" value="UniProtKB-SubCell"/>
</dbReference>
<organism evidence="9 10">
    <name type="scientific">Soybean ilarvirus I</name>
    <dbReference type="NCBI Taxonomy" id="2982525"/>
    <lineage>
        <taxon>Viruses</taxon>
        <taxon>Riboviria</taxon>
        <taxon>Orthornavirae</taxon>
        <taxon>Kitrinoviricota</taxon>
        <taxon>Alsuviricetes</taxon>
        <taxon>Martellivirales</taxon>
        <taxon>Bromoviridae</taxon>
        <taxon>Ilarvirus</taxon>
    </lineage>
</organism>
<evidence type="ECO:0000256" key="4">
    <source>
        <dbReference type="ARBA" id="ARBA00023031"/>
    </source>
</evidence>
<feature type="compositionally biased region" description="Basic and acidic residues" evidence="8">
    <location>
        <begin position="276"/>
        <end position="293"/>
    </location>
</feature>
<dbReference type="GO" id="GO:0046740">
    <property type="term" value="P:transport of virus in host, cell to cell"/>
    <property type="evidence" value="ECO:0007669"/>
    <property type="project" value="UniProtKB-KW"/>
</dbReference>
<dbReference type="Pfam" id="PF01573">
    <property type="entry name" value="Bromo_MP"/>
    <property type="match status" value="1"/>
</dbReference>
<evidence type="ECO:0000256" key="2">
    <source>
        <dbReference type="ARBA" id="ARBA00014660"/>
    </source>
</evidence>
<keyword evidence="10" id="KW-1185">Reference proteome</keyword>
<name>A0A977XFQ2_9BROM</name>
<evidence type="ECO:0000256" key="5">
    <source>
        <dbReference type="ARBA" id="ARBA00023081"/>
    </source>
</evidence>
<dbReference type="Proteomes" id="UP001181897">
    <property type="component" value="Genome"/>
</dbReference>
<comment type="subcellular location">
    <subcellularLocation>
        <location evidence="1">Host cell junction</location>
        <location evidence="1">Host plasmodesma</location>
    </subcellularLocation>
</comment>